<comment type="similarity">
    <text evidence="1">Belongs to the low molecular weight phosphotyrosine protein phosphatase family.</text>
</comment>
<evidence type="ECO:0000259" key="6">
    <source>
        <dbReference type="SMART" id="SM00226"/>
    </source>
</evidence>
<dbReference type="InterPro" id="IPR050438">
    <property type="entry name" value="LMW_PTPase"/>
</dbReference>
<evidence type="ECO:0000256" key="2">
    <source>
        <dbReference type="ARBA" id="ARBA00013064"/>
    </source>
</evidence>
<dbReference type="CDD" id="cd16343">
    <property type="entry name" value="LMWPTP"/>
    <property type="match status" value="1"/>
</dbReference>
<feature type="active site" description="Proton donor" evidence="5">
    <location>
        <position position="141"/>
    </location>
</feature>
<keyword evidence="4" id="KW-0904">Protein phosphatase</keyword>
<evidence type="ECO:0000256" key="4">
    <source>
        <dbReference type="ARBA" id="ARBA00022912"/>
    </source>
</evidence>
<dbReference type="RefSeq" id="WP_210511753.1">
    <property type="nucleotide sequence ID" value="NZ_JAFIDN010000006.1"/>
</dbReference>
<dbReference type="PRINTS" id="PR00719">
    <property type="entry name" value="LMWPTPASE"/>
</dbReference>
<feature type="domain" description="Phosphotyrosine protein phosphatase I" evidence="6">
    <location>
        <begin position="18"/>
        <end position="167"/>
    </location>
</feature>
<name>A0A8J7RTL2_9BACT</name>
<dbReference type="Gene3D" id="3.40.50.2300">
    <property type="match status" value="1"/>
</dbReference>
<feature type="active site" evidence="5">
    <location>
        <position position="30"/>
    </location>
</feature>
<dbReference type="SUPFAM" id="SSF52788">
    <property type="entry name" value="Phosphotyrosine protein phosphatases I"/>
    <property type="match status" value="1"/>
</dbReference>
<keyword evidence="8" id="KW-1185">Reference proteome</keyword>
<evidence type="ECO:0000256" key="3">
    <source>
        <dbReference type="ARBA" id="ARBA00022801"/>
    </source>
</evidence>
<evidence type="ECO:0000256" key="1">
    <source>
        <dbReference type="ARBA" id="ARBA00011063"/>
    </source>
</evidence>
<sequence>MQTETTLTLREITSENPLKICFVCLGNICRSPTAEGVFQYLVNREGLQSYVEIDSAGTGAYHVGEPANSKSRMIAEKNGVKLNSRARKFEYSDFEYFDLVIAMDKENLRDLKNLDRKKQFHNNIYLMRDFDPFPEDGQVPDPYYGGINGFELVFEVVMRSSEHLLGQIKPFIKD</sequence>
<evidence type="ECO:0000256" key="5">
    <source>
        <dbReference type="PIRSR" id="PIRSR617867-1"/>
    </source>
</evidence>
<proteinExistence type="inferred from homology"/>
<dbReference type="PANTHER" id="PTHR11717">
    <property type="entry name" value="LOW MOLECULAR WEIGHT PROTEIN TYROSINE PHOSPHATASE"/>
    <property type="match status" value="1"/>
</dbReference>
<dbReference type="SMART" id="SM00226">
    <property type="entry name" value="LMWPc"/>
    <property type="match status" value="1"/>
</dbReference>
<keyword evidence="3" id="KW-0378">Hydrolase</keyword>
<dbReference type="PANTHER" id="PTHR11717:SF7">
    <property type="entry name" value="LOW MOLECULAR WEIGHT PHOSPHOTYROSINE PROTEIN PHOSPHATASE"/>
    <property type="match status" value="1"/>
</dbReference>
<dbReference type="EC" id="3.1.3.48" evidence="2"/>
<dbReference type="AlphaFoldDB" id="A0A8J7RTL2"/>
<organism evidence="7 8">
    <name type="scientific">Natronogracilivirga saccharolytica</name>
    <dbReference type="NCBI Taxonomy" id="2812953"/>
    <lineage>
        <taxon>Bacteria</taxon>
        <taxon>Pseudomonadati</taxon>
        <taxon>Balneolota</taxon>
        <taxon>Balneolia</taxon>
        <taxon>Balneolales</taxon>
        <taxon>Cyclonatronaceae</taxon>
        <taxon>Natronogracilivirga</taxon>
    </lineage>
</organism>
<feature type="active site" description="Nucleophile" evidence="5">
    <location>
        <position position="24"/>
    </location>
</feature>
<protein>
    <recommendedName>
        <fullName evidence="2">protein-tyrosine-phosphatase</fullName>
        <ecNumber evidence="2">3.1.3.48</ecNumber>
    </recommendedName>
</protein>
<dbReference type="GO" id="GO:0004725">
    <property type="term" value="F:protein tyrosine phosphatase activity"/>
    <property type="evidence" value="ECO:0007669"/>
    <property type="project" value="UniProtKB-EC"/>
</dbReference>
<dbReference type="Proteomes" id="UP000673975">
    <property type="component" value="Unassembled WGS sequence"/>
</dbReference>
<dbReference type="InterPro" id="IPR017867">
    <property type="entry name" value="Tyr_phospatase_low_mol_wt"/>
</dbReference>
<evidence type="ECO:0000313" key="8">
    <source>
        <dbReference type="Proteomes" id="UP000673975"/>
    </source>
</evidence>
<evidence type="ECO:0000313" key="7">
    <source>
        <dbReference type="EMBL" id="MBP3192747.1"/>
    </source>
</evidence>
<gene>
    <name evidence="7" type="ORF">NATSA_08735</name>
</gene>
<dbReference type="InterPro" id="IPR023485">
    <property type="entry name" value="Ptyr_pPase"/>
</dbReference>
<accession>A0A8J7RTL2</accession>
<dbReference type="Pfam" id="PF01451">
    <property type="entry name" value="LMWPc"/>
    <property type="match status" value="1"/>
</dbReference>
<dbReference type="EMBL" id="JAFIDN010000006">
    <property type="protein sequence ID" value="MBP3192747.1"/>
    <property type="molecule type" value="Genomic_DNA"/>
</dbReference>
<comment type="caution">
    <text evidence="7">The sequence shown here is derived from an EMBL/GenBank/DDBJ whole genome shotgun (WGS) entry which is preliminary data.</text>
</comment>
<reference evidence="7" key="1">
    <citation type="submission" date="2021-02" db="EMBL/GenBank/DDBJ databases">
        <title>Natronogracilivirga saccharolytica gen. nov. sp. nov. a new anaerobic, haloalkiliphilic carbohydrate-fermenting bacterium from soda lake and proposing of Cyclonatronumiaceae fam. nov. in the phylum Balneolaeota.</title>
        <authorList>
            <person name="Zhilina T.N."/>
            <person name="Sorokin D.Y."/>
            <person name="Zavarzina D.G."/>
            <person name="Toshchakov S.V."/>
            <person name="Kublanov I.V."/>
        </authorList>
    </citation>
    <scope>NUCLEOTIDE SEQUENCE</scope>
    <source>
        <strain evidence="7">Z-1702</strain>
    </source>
</reference>
<dbReference type="InterPro" id="IPR036196">
    <property type="entry name" value="Ptyr_pPase_sf"/>
</dbReference>